<evidence type="ECO:0000259" key="5">
    <source>
        <dbReference type="Pfam" id="PF00728"/>
    </source>
</evidence>
<dbReference type="PANTHER" id="PTHR43678:SF1">
    <property type="entry name" value="BETA-N-ACETYLHEXOSAMINIDASE"/>
    <property type="match status" value="1"/>
</dbReference>
<feature type="compositionally biased region" description="Low complexity" evidence="4">
    <location>
        <begin position="46"/>
        <end position="55"/>
    </location>
</feature>
<dbReference type="PANTHER" id="PTHR43678">
    <property type="entry name" value="PUTATIVE (AFU_ORTHOLOGUE AFUA_2G00640)-RELATED"/>
    <property type="match status" value="1"/>
</dbReference>
<dbReference type="EMBL" id="JBHMAR010000004">
    <property type="protein sequence ID" value="MFB9734815.1"/>
    <property type="molecule type" value="Genomic_DNA"/>
</dbReference>
<evidence type="ECO:0000259" key="6">
    <source>
        <dbReference type="Pfam" id="PF02838"/>
    </source>
</evidence>
<dbReference type="InterPro" id="IPR025705">
    <property type="entry name" value="Beta_hexosaminidase_sua/sub"/>
</dbReference>
<dbReference type="Pfam" id="PF02838">
    <property type="entry name" value="Glyco_hydro_20b"/>
    <property type="match status" value="1"/>
</dbReference>
<evidence type="ECO:0000256" key="2">
    <source>
        <dbReference type="ARBA" id="ARBA00022801"/>
    </source>
</evidence>
<evidence type="ECO:0000313" key="8">
    <source>
        <dbReference type="Proteomes" id="UP001589703"/>
    </source>
</evidence>
<dbReference type="Proteomes" id="UP001589703">
    <property type="component" value="Unassembled WGS sequence"/>
</dbReference>
<dbReference type="SUPFAM" id="SSF51445">
    <property type="entry name" value="(Trans)glycosidases"/>
    <property type="match status" value="1"/>
</dbReference>
<name>A0ABV5VAL0_9ACTN</name>
<organism evidence="7 8">
    <name type="scientific">Streptomyces thermocoprophilus</name>
    <dbReference type="NCBI Taxonomy" id="78356"/>
    <lineage>
        <taxon>Bacteria</taxon>
        <taxon>Bacillati</taxon>
        <taxon>Actinomycetota</taxon>
        <taxon>Actinomycetes</taxon>
        <taxon>Kitasatosporales</taxon>
        <taxon>Streptomycetaceae</taxon>
        <taxon>Streptomyces</taxon>
    </lineage>
</organism>
<evidence type="ECO:0000256" key="4">
    <source>
        <dbReference type="SAM" id="MobiDB-lite"/>
    </source>
</evidence>
<feature type="compositionally biased region" description="Polar residues" evidence="4">
    <location>
        <begin position="77"/>
        <end position="88"/>
    </location>
</feature>
<comment type="caution">
    <text evidence="7">The sequence shown here is derived from an EMBL/GenBank/DDBJ whole genome shotgun (WGS) entry which is preliminary data.</text>
</comment>
<dbReference type="CDD" id="cd06564">
    <property type="entry name" value="GH20_DspB_LnbB-like"/>
    <property type="match status" value="1"/>
</dbReference>
<comment type="similarity">
    <text evidence="1">Belongs to the glycosyl hydrolase 20 family.</text>
</comment>
<sequence>MSQHRRRAPAKKIRQRRYVVAAAFAGTVALGTGLGVWASTGGSGTPGAAAGTATTHQPSDARSDAAAGVSRAPSPTPTRTYPMSTAPSTIPAVRSHTPARGPGWKPARGERVVVSDPELADEGRLIAGELGLAYAGEAKDVRTGDVRLALNDDEGANPESYSMTVRGGRVVISGPGEAGVFYGTRTLKQEVHGGGTAPEGVVRDEPAKPVRGLMIDIARKPYGVNWLKDRVRELGDLKFNRLGLHFSDDQGFRIESSTHPEVVSKDRLTKAQVKEIVDLAAQRHITVVPEIDSPGHLGAVIDAHPDLQLRSAAGRTPRGALDITQDKAAAILDDLLEEYSGLFPDGTWHLGGDEYVALMASNPAASYPQLAAAAREAYGSGGTIADLTTGWLNDRADAVRAPGRTLVAWNDGFFRNTSVQPAKDIQVAYWTGKEIGARPPLEYLKAGRTVLNYNDEYLYYVLGQPNQFVYPTGKRIYEEWTPRVLRGSTAVPASYDAQIPGGFFAVWGDLPNSQTQAQVADGIRMPLRAMVQKLWNPGKPSLTWTQFRALADRLG</sequence>
<dbReference type="InterPro" id="IPR015883">
    <property type="entry name" value="Glyco_hydro_20_cat"/>
</dbReference>
<protein>
    <submittedName>
        <fullName evidence="7">Glycoside hydrolase family 20 protein</fullName>
    </submittedName>
</protein>
<dbReference type="InterPro" id="IPR029018">
    <property type="entry name" value="Hex-like_dom2"/>
</dbReference>
<keyword evidence="3" id="KW-0326">Glycosidase</keyword>
<reference evidence="7 8" key="1">
    <citation type="submission" date="2024-09" db="EMBL/GenBank/DDBJ databases">
        <authorList>
            <person name="Sun Q."/>
            <person name="Mori K."/>
        </authorList>
    </citation>
    <scope>NUCLEOTIDE SEQUENCE [LARGE SCALE GENOMIC DNA]</scope>
    <source>
        <strain evidence="7 8">JCM 10918</strain>
    </source>
</reference>
<dbReference type="PRINTS" id="PR00738">
    <property type="entry name" value="GLHYDRLASE20"/>
</dbReference>
<dbReference type="Gene3D" id="3.30.379.10">
    <property type="entry name" value="Chitobiase/beta-hexosaminidase domain 2-like"/>
    <property type="match status" value="1"/>
</dbReference>
<dbReference type="Gene3D" id="3.20.20.80">
    <property type="entry name" value="Glycosidases"/>
    <property type="match status" value="1"/>
</dbReference>
<proteinExistence type="inferred from homology"/>
<gene>
    <name evidence="7" type="ORF">ACFFRO_06645</name>
</gene>
<keyword evidence="2 7" id="KW-0378">Hydrolase</keyword>
<dbReference type="InterPro" id="IPR015882">
    <property type="entry name" value="HEX_bac_N"/>
</dbReference>
<keyword evidence="8" id="KW-1185">Reference proteome</keyword>
<dbReference type="GO" id="GO:0016787">
    <property type="term" value="F:hydrolase activity"/>
    <property type="evidence" value="ECO:0007669"/>
    <property type="project" value="UniProtKB-KW"/>
</dbReference>
<evidence type="ECO:0000313" key="7">
    <source>
        <dbReference type="EMBL" id="MFB9734815.1"/>
    </source>
</evidence>
<dbReference type="Pfam" id="PF00728">
    <property type="entry name" value="Glyco_hydro_20"/>
    <property type="match status" value="1"/>
</dbReference>
<feature type="region of interest" description="Disordered" evidence="4">
    <location>
        <begin position="43"/>
        <end position="110"/>
    </location>
</feature>
<accession>A0ABV5VAL0</accession>
<evidence type="ECO:0000256" key="1">
    <source>
        <dbReference type="ARBA" id="ARBA00006285"/>
    </source>
</evidence>
<feature type="domain" description="Glycoside hydrolase family 20 catalytic" evidence="5">
    <location>
        <begin position="211"/>
        <end position="515"/>
    </location>
</feature>
<feature type="domain" description="Beta-hexosaminidase bacterial type N-terminal" evidence="6">
    <location>
        <begin position="87"/>
        <end position="204"/>
    </location>
</feature>
<dbReference type="InterPro" id="IPR017853">
    <property type="entry name" value="GH"/>
</dbReference>
<dbReference type="InterPro" id="IPR052764">
    <property type="entry name" value="GH20_Enzymes"/>
</dbReference>
<evidence type="ECO:0000256" key="3">
    <source>
        <dbReference type="ARBA" id="ARBA00023295"/>
    </source>
</evidence>
<dbReference type="SUPFAM" id="SSF55545">
    <property type="entry name" value="beta-N-acetylhexosaminidase-like domain"/>
    <property type="match status" value="1"/>
</dbReference>
<dbReference type="RefSeq" id="WP_247466179.1">
    <property type="nucleotide sequence ID" value="NZ_JBHMAR010000004.1"/>
</dbReference>